<comment type="caution">
    <text evidence="2">The sequence shown here is derived from an EMBL/GenBank/DDBJ whole genome shotgun (WGS) entry which is preliminary data.</text>
</comment>
<accession>A0ABT7VDR3</accession>
<feature type="signal peptide" evidence="1">
    <location>
        <begin position="1"/>
        <end position="26"/>
    </location>
</feature>
<keyword evidence="1" id="KW-0732">Signal</keyword>
<feature type="chain" id="PRO_5045211181" evidence="1">
    <location>
        <begin position="27"/>
        <end position="120"/>
    </location>
</feature>
<evidence type="ECO:0000256" key="1">
    <source>
        <dbReference type="SAM" id="SignalP"/>
    </source>
</evidence>
<evidence type="ECO:0000313" key="3">
    <source>
        <dbReference type="Proteomes" id="UP001169458"/>
    </source>
</evidence>
<name>A0ABT7VDR3_9BACE</name>
<gene>
    <name evidence="2" type="ORF">QUW60_04185</name>
</gene>
<organism evidence="2 3">
    <name type="scientific">Bacteroides gallinaceum</name>
    <dbReference type="NCBI Taxonomy" id="1462571"/>
    <lineage>
        <taxon>Bacteria</taxon>
        <taxon>Pseudomonadati</taxon>
        <taxon>Bacteroidota</taxon>
        <taxon>Bacteroidia</taxon>
        <taxon>Bacteroidales</taxon>
        <taxon>Bacteroidaceae</taxon>
        <taxon>Bacteroides</taxon>
    </lineage>
</organism>
<reference evidence="2 3" key="1">
    <citation type="submission" date="2023-06" db="EMBL/GenBank/DDBJ databases">
        <authorList>
            <person name="Zeman M."/>
            <person name="Kubasova T."/>
            <person name="Jahodarova E."/>
            <person name="Nykrynova M."/>
            <person name="Rychlik I."/>
        </authorList>
    </citation>
    <scope>NUCLEOTIDE SEQUENCE [LARGE SCALE GENOMIC DNA]</scope>
    <source>
        <strain evidence="2 3">109_WCHN</strain>
    </source>
</reference>
<proteinExistence type="predicted"/>
<evidence type="ECO:0000313" key="2">
    <source>
        <dbReference type="EMBL" id="MDM8324432.1"/>
    </source>
</evidence>
<sequence length="120" mass="13781">MMKPTGKLKTAIMAAVIILACSTADAQHWRWHSRPYRVVTAVAKPDIIIHVDNRFSQKERFRMAMAYLKSHEYLTVKRYAKMTELSKVAAKAELDAFVADKEKPIMAVIRGEKKVYTLKK</sequence>
<dbReference type="Proteomes" id="UP001169458">
    <property type="component" value="Unassembled WGS sequence"/>
</dbReference>
<protein>
    <submittedName>
        <fullName evidence="2">Uncharacterized protein</fullName>
    </submittedName>
</protein>
<keyword evidence="3" id="KW-1185">Reference proteome</keyword>
<dbReference type="EMBL" id="JAUDEN010000005">
    <property type="protein sequence ID" value="MDM8324432.1"/>
    <property type="molecule type" value="Genomic_DNA"/>
</dbReference>
<reference evidence="3" key="2">
    <citation type="submission" date="2023-07" db="EMBL/GenBank/DDBJ databases">
        <title>Identification and characterization of horizontal gene transfer across gut microbiota members of farm animals based on homology search.</title>
        <authorList>
            <person name="Schwarzerova J."/>
            <person name="Nykrynova M."/>
            <person name="Jureckova K."/>
            <person name="Cejkova D."/>
            <person name="Rychlik I."/>
        </authorList>
    </citation>
    <scope>NUCLEOTIDE SEQUENCE [LARGE SCALE GENOMIC DNA]</scope>
    <source>
        <strain evidence="3">109_WCHN</strain>
    </source>
</reference>
<dbReference type="PROSITE" id="PS51257">
    <property type="entry name" value="PROKAR_LIPOPROTEIN"/>
    <property type="match status" value="1"/>
</dbReference>
<dbReference type="RefSeq" id="WP_289558654.1">
    <property type="nucleotide sequence ID" value="NZ_JAUDEN010000005.1"/>
</dbReference>